<reference evidence="4" key="1">
    <citation type="submission" date="2016-06" db="UniProtKB">
        <authorList>
            <consortium name="WormBaseParasite"/>
        </authorList>
    </citation>
    <scope>IDENTIFICATION</scope>
</reference>
<dbReference type="EMBL" id="UZAK01033230">
    <property type="protein sequence ID" value="VDP35583.1"/>
    <property type="molecule type" value="Genomic_DNA"/>
</dbReference>
<proteinExistence type="predicted"/>
<dbReference type="AlphaFoldDB" id="A0A183K361"/>
<organism evidence="4">
    <name type="scientific">Schistosoma curassoni</name>
    <dbReference type="NCBI Taxonomy" id="6186"/>
    <lineage>
        <taxon>Eukaryota</taxon>
        <taxon>Metazoa</taxon>
        <taxon>Spiralia</taxon>
        <taxon>Lophotrochozoa</taxon>
        <taxon>Platyhelminthes</taxon>
        <taxon>Trematoda</taxon>
        <taxon>Digenea</taxon>
        <taxon>Strigeidida</taxon>
        <taxon>Schistosomatoidea</taxon>
        <taxon>Schistosomatidae</taxon>
        <taxon>Schistosoma</taxon>
    </lineage>
</organism>
<protein>
    <submittedName>
        <fullName evidence="2 4">Uncharacterized protein</fullName>
    </submittedName>
</protein>
<accession>A0A183K361</accession>
<evidence type="ECO:0000313" key="2">
    <source>
        <dbReference type="EMBL" id="VDP35583.1"/>
    </source>
</evidence>
<gene>
    <name evidence="2" type="ORF">SCUD_LOCUS9426</name>
</gene>
<feature type="region of interest" description="Disordered" evidence="1">
    <location>
        <begin position="1"/>
        <end position="29"/>
    </location>
</feature>
<keyword evidence="3" id="KW-1185">Reference proteome</keyword>
<reference evidence="2 3" key="2">
    <citation type="submission" date="2018-11" db="EMBL/GenBank/DDBJ databases">
        <authorList>
            <consortium name="Pathogen Informatics"/>
        </authorList>
    </citation>
    <scope>NUCLEOTIDE SEQUENCE [LARGE SCALE GENOMIC DNA]</scope>
    <source>
        <strain evidence="2">Dakar</strain>
        <strain evidence="3">Dakar, Senegal</strain>
    </source>
</reference>
<sequence length="109" mass="12756">MSSRYPNIGYGKHQDPNLSQQGSDEQYKTQFHHHSPLSILFYKQTNEQTASFKIIRLIYDHHLHHQWSGLNNNNNNNNNNSNLVQQKNIENKAVFFSTSLLFVHNTNDC</sequence>
<evidence type="ECO:0000313" key="4">
    <source>
        <dbReference type="WBParaSite" id="SCUD_0000942601-mRNA-1"/>
    </source>
</evidence>
<evidence type="ECO:0000313" key="3">
    <source>
        <dbReference type="Proteomes" id="UP000279833"/>
    </source>
</evidence>
<evidence type="ECO:0000256" key="1">
    <source>
        <dbReference type="SAM" id="MobiDB-lite"/>
    </source>
</evidence>
<name>A0A183K361_9TREM</name>
<dbReference type="Proteomes" id="UP000279833">
    <property type="component" value="Unassembled WGS sequence"/>
</dbReference>
<dbReference type="WBParaSite" id="SCUD_0000942601-mRNA-1">
    <property type="protein sequence ID" value="SCUD_0000942601-mRNA-1"/>
    <property type="gene ID" value="SCUD_0000942601"/>
</dbReference>